<dbReference type="GO" id="GO:0009431">
    <property type="term" value="C:bacterial-type flagellum basal body, MS ring"/>
    <property type="evidence" value="ECO:0007669"/>
    <property type="project" value="InterPro"/>
</dbReference>
<gene>
    <name evidence="14" type="ORF">SAMN04490178_105179</name>
</gene>
<comment type="function">
    <text evidence="9">The M ring may be actively involved in energy transduction.</text>
</comment>
<evidence type="ECO:0000256" key="2">
    <source>
        <dbReference type="ARBA" id="ARBA00004651"/>
    </source>
</evidence>
<keyword evidence="5 11" id="KW-0812">Transmembrane</keyword>
<dbReference type="Pfam" id="PF01514">
    <property type="entry name" value="YscJ_FliF"/>
    <property type="match status" value="1"/>
</dbReference>
<dbReference type="GO" id="GO:0003774">
    <property type="term" value="F:cytoskeletal motor activity"/>
    <property type="evidence" value="ECO:0007669"/>
    <property type="project" value="InterPro"/>
</dbReference>
<dbReference type="GO" id="GO:0071973">
    <property type="term" value="P:bacterial-type flagellum-dependent cell motility"/>
    <property type="evidence" value="ECO:0007669"/>
    <property type="project" value="InterPro"/>
</dbReference>
<evidence type="ECO:0000259" key="12">
    <source>
        <dbReference type="Pfam" id="PF01514"/>
    </source>
</evidence>
<sequence>MADWKEQSLRLWQNIGKRQRYAIIGSAVLIFILILSWSYWWGSKPDMVPLFTNMEAKDAGEVAAKLKEMKVSFEPQENANGTAILVSAKDVHRVRLELASLGLPRGNKGFEIFDQNKFGVTEFQNKVYLLQALQGELTRTIEQMDEVEKARVHIVLPEDSLYKKNEKPATASIMVKLRPSAQLTKEQVKGIVNLAAHSIQGLKPENITVVDNYAHVLNDQQDESNMPGSGSMTQLEMTRKMQDDLQKNLDSLLDQVLGPGKAAARVNVELTFDQHTVDKQVYEPVVDDKGIIRSSQDTNERYQGTASTPGGVPGTTTNIPGYVTGNNTQSNYEKKDSIKNYEINETKEKVVAAPGAIKRLTVAVLVDASLNKAQQDSIAKTVSSAIGINPARGDMVSVESIAFNTDMADRERLAEEAAQRQNLWIKIGLAVIALIIILLGVRAYFARKKQQRQEAEMLEALQESQLATLEQAEMAESELTPQEKEKLERQELIAKMAKTNPDDVAQLIKAWLSEE</sequence>
<dbReference type="Proteomes" id="UP000198847">
    <property type="component" value="Unassembled WGS sequence"/>
</dbReference>
<dbReference type="PANTHER" id="PTHR30046">
    <property type="entry name" value="FLAGELLAR M-RING PROTEIN"/>
    <property type="match status" value="1"/>
</dbReference>
<evidence type="ECO:0000256" key="9">
    <source>
        <dbReference type="PIRNR" id="PIRNR004862"/>
    </source>
</evidence>
<keyword evidence="14" id="KW-0969">Cilium</keyword>
<dbReference type="RefSeq" id="WP_091744954.1">
    <property type="nucleotide sequence ID" value="NZ_FODY01000005.1"/>
</dbReference>
<comment type="subcellular location">
    <subcellularLocation>
        <location evidence="1 9">Bacterial flagellum basal body</location>
    </subcellularLocation>
    <subcellularLocation>
        <location evidence="2">Cell membrane</location>
        <topology evidence="2">Multi-pass membrane protein</topology>
    </subcellularLocation>
</comment>
<keyword evidence="4" id="KW-1003">Cell membrane</keyword>
<keyword evidence="6 11" id="KW-1133">Transmembrane helix</keyword>
<dbReference type="PANTHER" id="PTHR30046:SF0">
    <property type="entry name" value="FLAGELLAR M-RING PROTEIN"/>
    <property type="match status" value="1"/>
</dbReference>
<evidence type="ECO:0000256" key="10">
    <source>
        <dbReference type="SAM" id="MobiDB-lite"/>
    </source>
</evidence>
<dbReference type="PIRSF" id="PIRSF004862">
    <property type="entry name" value="FliF"/>
    <property type="match status" value="1"/>
</dbReference>
<comment type="similarity">
    <text evidence="3 9">Belongs to the FliF family.</text>
</comment>
<evidence type="ECO:0000256" key="11">
    <source>
        <dbReference type="SAM" id="Phobius"/>
    </source>
</evidence>
<keyword evidence="7 11" id="KW-0472">Membrane</keyword>
<feature type="transmembrane region" description="Helical" evidence="11">
    <location>
        <begin position="423"/>
        <end position="445"/>
    </location>
</feature>
<name>A0A1H8SSW9_9FIRM</name>
<dbReference type="InterPro" id="IPR000067">
    <property type="entry name" value="FlgMring_FliF"/>
</dbReference>
<feature type="transmembrane region" description="Helical" evidence="11">
    <location>
        <begin position="21"/>
        <end position="41"/>
    </location>
</feature>
<evidence type="ECO:0000256" key="3">
    <source>
        <dbReference type="ARBA" id="ARBA00007971"/>
    </source>
</evidence>
<dbReference type="InterPro" id="IPR043427">
    <property type="entry name" value="YscJ/FliF"/>
</dbReference>
<evidence type="ECO:0000256" key="5">
    <source>
        <dbReference type="ARBA" id="ARBA00022692"/>
    </source>
</evidence>
<dbReference type="EMBL" id="FODY01000005">
    <property type="protein sequence ID" value="SEO81697.1"/>
    <property type="molecule type" value="Genomic_DNA"/>
</dbReference>
<evidence type="ECO:0000313" key="14">
    <source>
        <dbReference type="EMBL" id="SEO81697.1"/>
    </source>
</evidence>
<evidence type="ECO:0000256" key="1">
    <source>
        <dbReference type="ARBA" id="ARBA00004117"/>
    </source>
</evidence>
<dbReference type="InterPro" id="IPR013556">
    <property type="entry name" value="Flag_M-ring_C"/>
</dbReference>
<proteinExistence type="inferred from homology"/>
<keyword evidence="15" id="KW-1185">Reference proteome</keyword>
<dbReference type="AlphaFoldDB" id="A0A1H8SSW9"/>
<accession>A0A1H8SSW9</accession>
<evidence type="ECO:0000256" key="6">
    <source>
        <dbReference type="ARBA" id="ARBA00022989"/>
    </source>
</evidence>
<organism evidence="14 15">
    <name type="scientific">Propionispora vibrioides</name>
    <dbReference type="NCBI Taxonomy" id="112903"/>
    <lineage>
        <taxon>Bacteria</taxon>
        <taxon>Bacillati</taxon>
        <taxon>Bacillota</taxon>
        <taxon>Negativicutes</taxon>
        <taxon>Selenomonadales</taxon>
        <taxon>Sporomusaceae</taxon>
        <taxon>Propionispora</taxon>
    </lineage>
</organism>
<dbReference type="InterPro" id="IPR006182">
    <property type="entry name" value="FliF_N_dom"/>
</dbReference>
<evidence type="ECO:0000256" key="4">
    <source>
        <dbReference type="ARBA" id="ARBA00022475"/>
    </source>
</evidence>
<keyword evidence="8 9" id="KW-0975">Bacterial flagellum</keyword>
<dbReference type="STRING" id="112903.SAMN04490178_105179"/>
<dbReference type="GO" id="GO:0005886">
    <property type="term" value="C:plasma membrane"/>
    <property type="evidence" value="ECO:0007669"/>
    <property type="project" value="UniProtKB-SubCell"/>
</dbReference>
<dbReference type="Pfam" id="PF08345">
    <property type="entry name" value="YscJ_FliF_C"/>
    <property type="match status" value="1"/>
</dbReference>
<evidence type="ECO:0000313" key="15">
    <source>
        <dbReference type="Proteomes" id="UP000198847"/>
    </source>
</evidence>
<dbReference type="OrthoDB" id="9807026at2"/>
<feature type="domain" description="Flagellar M-ring C-terminal" evidence="13">
    <location>
        <begin position="253"/>
        <end position="403"/>
    </location>
</feature>
<keyword evidence="14" id="KW-0966">Cell projection</keyword>
<reference evidence="14 15" key="1">
    <citation type="submission" date="2016-10" db="EMBL/GenBank/DDBJ databases">
        <authorList>
            <person name="de Groot N.N."/>
        </authorList>
    </citation>
    <scope>NUCLEOTIDE SEQUENCE [LARGE SCALE GENOMIC DNA]</scope>
    <source>
        <strain evidence="14 15">DSM 13305</strain>
    </source>
</reference>
<keyword evidence="14" id="KW-0282">Flagellum</keyword>
<feature type="region of interest" description="Disordered" evidence="10">
    <location>
        <begin position="295"/>
        <end position="330"/>
    </location>
</feature>
<feature type="domain" description="Flagellar M-ring N-terminal" evidence="12">
    <location>
        <begin position="43"/>
        <end position="218"/>
    </location>
</feature>
<protein>
    <recommendedName>
        <fullName evidence="9">Flagellar M-ring protein</fullName>
    </recommendedName>
</protein>
<evidence type="ECO:0000259" key="13">
    <source>
        <dbReference type="Pfam" id="PF08345"/>
    </source>
</evidence>
<dbReference type="NCBIfam" id="TIGR00206">
    <property type="entry name" value="fliF"/>
    <property type="match status" value="1"/>
</dbReference>
<evidence type="ECO:0000256" key="8">
    <source>
        <dbReference type="ARBA" id="ARBA00023143"/>
    </source>
</evidence>
<dbReference type="Gene3D" id="3.30.300.30">
    <property type="match status" value="1"/>
</dbReference>
<dbReference type="InterPro" id="IPR045851">
    <property type="entry name" value="AMP-bd_C_sf"/>
</dbReference>
<evidence type="ECO:0000256" key="7">
    <source>
        <dbReference type="ARBA" id="ARBA00023136"/>
    </source>
</evidence>
<dbReference type="PRINTS" id="PR01009">
    <property type="entry name" value="FLGMRINGFLIF"/>
</dbReference>